<dbReference type="InterPro" id="IPR018228">
    <property type="entry name" value="DNase_TatD-rel_CS"/>
</dbReference>
<dbReference type="PROSITE" id="PS01091">
    <property type="entry name" value="TATD_3"/>
    <property type="match status" value="1"/>
</dbReference>
<dbReference type="OrthoDB" id="6079689at2759"/>
<keyword evidence="3" id="KW-0479">Metal-binding</keyword>
<dbReference type="GO" id="GO:0005829">
    <property type="term" value="C:cytosol"/>
    <property type="evidence" value="ECO:0007669"/>
    <property type="project" value="TreeGrafter"/>
</dbReference>
<evidence type="ECO:0000256" key="3">
    <source>
        <dbReference type="ARBA" id="ARBA00022723"/>
    </source>
</evidence>
<organism evidence="5 6">
    <name type="scientific">Cyclospora cayetanensis</name>
    <dbReference type="NCBI Taxonomy" id="88456"/>
    <lineage>
        <taxon>Eukaryota</taxon>
        <taxon>Sar</taxon>
        <taxon>Alveolata</taxon>
        <taxon>Apicomplexa</taxon>
        <taxon>Conoidasida</taxon>
        <taxon>Coccidia</taxon>
        <taxon>Eucoccidiorida</taxon>
        <taxon>Eimeriorina</taxon>
        <taxon>Eimeriidae</taxon>
        <taxon>Cyclospora</taxon>
    </lineage>
</organism>
<sequence>MASRFVDIGANLCDPMYEGKYHDKQKHPPDIHLVLRRAEAAGVDKIILTSGAFEDLRTNLKIAELYDPECERLFMTAGIHPTRCTEFAAPSSTTSGIESEFFDSFAAKVEEAGLRLSEYPEVYVQRLFEVHQELQRDQQRQRKRRIVAVGEIGLDYDRLHFCDAPTQKHSHCLPTAASACLALLDFVGLVSCLRFSRLNGCSLKTQENLAVVQQLPLSRILLETDAPWCGLRHTHAGFSRLNEEQASKPAVARSLLNGVKPEKWEAESQVKGRNEPCNIRAVAAIVRQLVAPELSEEDFCSRLPERAAFCNASKSHHSLPGTSAEGSLLASCGCMCLMSSAASATTKGGANKAWGQHSWVVRRLNRSLGGEFGSRSRILAWNSCSKYALPPGCTYAPKLRPYFAS</sequence>
<dbReference type="PANTHER" id="PTHR10060:SF15">
    <property type="entry name" value="DEOXYRIBONUCLEASE TATDN1"/>
    <property type="match status" value="1"/>
</dbReference>
<comment type="similarity">
    <text evidence="1">Belongs to the metallo-dependent hydrolases superfamily. TatD-type hydrolase family.</text>
</comment>
<keyword evidence="2" id="KW-0540">Nuclease</keyword>
<reference evidence="6" key="1">
    <citation type="submission" date="2025-08" db="UniProtKB">
        <authorList>
            <consortium name="RefSeq"/>
        </authorList>
    </citation>
    <scope>IDENTIFICATION</scope>
</reference>
<dbReference type="GeneID" id="34622499"/>
<dbReference type="Proteomes" id="UP000515125">
    <property type="component" value="Unplaced"/>
</dbReference>
<dbReference type="Gene3D" id="3.20.20.140">
    <property type="entry name" value="Metal-dependent hydrolases"/>
    <property type="match status" value="2"/>
</dbReference>
<evidence type="ECO:0000313" key="6">
    <source>
        <dbReference type="RefSeq" id="XP_026194380.1"/>
    </source>
</evidence>
<dbReference type="InterPro" id="IPR001130">
    <property type="entry name" value="TatD-like"/>
</dbReference>
<dbReference type="RefSeq" id="XP_026194380.1">
    <property type="nucleotide sequence ID" value="XM_026338595.1"/>
</dbReference>
<dbReference type="InterPro" id="IPR032466">
    <property type="entry name" value="Metal_Hydrolase"/>
</dbReference>
<accession>A0A6P6S4Y7</accession>
<protein>
    <submittedName>
        <fullName evidence="6">Deoxyribonuclease Tat-D</fullName>
    </submittedName>
</protein>
<keyword evidence="4" id="KW-0378">Hydrolase</keyword>
<name>A0A6P6S4Y7_9EIME</name>
<dbReference type="InterPro" id="IPR050891">
    <property type="entry name" value="TatD-type_Hydrolase"/>
</dbReference>
<proteinExistence type="inferred from homology"/>
<evidence type="ECO:0000256" key="4">
    <source>
        <dbReference type="ARBA" id="ARBA00022801"/>
    </source>
</evidence>
<gene>
    <name evidence="6" type="primary">LOC34622499</name>
</gene>
<dbReference type="GO" id="GO:0008296">
    <property type="term" value="F:3'-5'-DNA exonuclease activity"/>
    <property type="evidence" value="ECO:0007669"/>
    <property type="project" value="TreeGrafter"/>
</dbReference>
<dbReference type="GO" id="GO:0046872">
    <property type="term" value="F:metal ion binding"/>
    <property type="evidence" value="ECO:0007669"/>
    <property type="project" value="UniProtKB-KW"/>
</dbReference>
<evidence type="ECO:0000256" key="1">
    <source>
        <dbReference type="ARBA" id="ARBA00009275"/>
    </source>
</evidence>
<keyword evidence="5" id="KW-1185">Reference proteome</keyword>
<dbReference type="SUPFAM" id="SSF51556">
    <property type="entry name" value="Metallo-dependent hydrolases"/>
    <property type="match status" value="1"/>
</dbReference>
<evidence type="ECO:0000313" key="5">
    <source>
        <dbReference type="Proteomes" id="UP000515125"/>
    </source>
</evidence>
<evidence type="ECO:0000256" key="2">
    <source>
        <dbReference type="ARBA" id="ARBA00022722"/>
    </source>
</evidence>
<dbReference type="Pfam" id="PF01026">
    <property type="entry name" value="TatD_DNase"/>
    <property type="match status" value="1"/>
</dbReference>
<dbReference type="AlphaFoldDB" id="A0A6P6S4Y7"/>
<dbReference type="PANTHER" id="PTHR10060">
    <property type="entry name" value="TATD FAMILY DEOXYRIBONUCLEASE"/>
    <property type="match status" value="1"/>
</dbReference>